<feature type="domain" description="TATA-binding protein interacting (TIP20)" evidence="7">
    <location>
        <begin position="1185"/>
        <end position="1310"/>
    </location>
</feature>
<evidence type="ECO:0000256" key="6">
    <source>
        <dbReference type="SAM" id="MobiDB-lite"/>
    </source>
</evidence>
<feature type="region of interest" description="Disordered" evidence="6">
    <location>
        <begin position="492"/>
        <end position="538"/>
    </location>
</feature>
<proteinExistence type="inferred from homology"/>
<evidence type="ECO:0000256" key="2">
    <source>
        <dbReference type="ARBA" id="ARBA00022737"/>
    </source>
</evidence>
<evidence type="ECO:0000259" key="7">
    <source>
        <dbReference type="Pfam" id="PF08623"/>
    </source>
</evidence>
<dbReference type="Pfam" id="PF08623">
    <property type="entry name" value="TIP120"/>
    <property type="match status" value="1"/>
</dbReference>
<comment type="caution">
    <text evidence="8">The sequence shown here is derived from an EMBL/GenBank/DDBJ whole genome shotgun (WGS) entry which is preliminary data.</text>
</comment>
<dbReference type="InterPro" id="IPR011989">
    <property type="entry name" value="ARM-like"/>
</dbReference>
<sequence>MADRQATQLNLNNLLPKLSDPDPDIRYMSLNDVLSILNSSSSTYLAHDQASSARVADGLLKALDDQHGDVQNQALKCFGPLAVRLPVESLISLLEKLSTLATSLSIDTSVPNTALRVIVHALPHPQTNQIPSQEATVAYSAISRVLIPRLTGPTPSPSTRRGSVVKGLLEKDPSKGFSSDAIDVLIEVVSSFGPLLKETELTALQKSAMSIIDNDTAGTVATKRALAAIAVLVLHLSDHQLGAFVSELVESFRSPHLTAAHRRHLIATVGSLARSAPAKFGTYLKTLAPFVLAAVSEEELQEEDDAHSDISEDHDPQADELRETALVTLEALISSCSQQMLPYLLDSVRAALRYIKYDPNVAETEEDEEMGGTQEEASDDGATEESDDADDADDEFADFEEEGGYSDIDDISWKVRRCATKVLYRVISTYDRGRTLEDTLLYQKIAPALISRTKKEREESVKLEVVSTLTAVVRKTSEGGVVITPTGFLESVGGSKNSRKRRRQDSDASMIDFEPSIGTSSAISSPVAAPSSPKSGPQLDLARLTPSIVQSLVKTWKQASVSLKQAAIVLLKSLALVRYGGLADHLQQIEDPMADALKTTTLSGTSTAPVGAASSAGTLQIETLRLIAAIAETHASDALLPFLIALIPGVIDAVNDRNYKVSSEALGAVEQIVKALTPPRISANPKDISMQLERLYDVVLAHITNTSADLEVRQRAIHVFGFLLARTSGEKGAEFLSPDGRLKGLSVLLDRLRNETTRLSAVRAIDDVAVLASCKVDVTGAWVNEVTVELGAQLRKADRTLRSSSLEALRSLAINPNTRAQYEPKTIKQLEDDLLPLISAEDFHLLAAALIILARLVPGNAELLVNESLISALCSIVMTSVVGTVLKALLLLVKVIGEQGAGAELMRRLLRDVGINGDSSVVGRAIGTLLVHGGPNLGVKMEDFLTELQTAQDVQRKCLALAILGEVGLRMGSACSLTPDLFITNFSSKSDKVRLAAATALGNAAAGNIKAYLPIILGGLDRSNSQNYLLIHSVKELLQHSEVAGPGLAPSAVKLWQALLAVSEEEENRAVGAECIGRLALLDPASYIPNFQEHLSDSNSTLRGVVISAFRYTLTDSSDAYNDVLRPLVVPLLVNMLSDRDLGNHRLALTTLNSTIHNKKSLIMPHLSELLPAVIGDTHIKPELLRETAYETLYSSLGTTFSRTHILEFFDRILAGIADEQDIRTICNLMTSKLITLAPEDTQRHLDALSERYSAVLSFKPKENAVKQELEKAQEASRGILKITRELSRAFPTAESSADSLKWTAYLEWVRKTFAVDLKNLDVE</sequence>
<dbReference type="Pfam" id="PF25782">
    <property type="entry name" value="TPR_CAND1"/>
    <property type="match status" value="1"/>
</dbReference>
<accession>A0A507QHU8</accession>
<comment type="similarity">
    <text evidence="1">Belongs to the CAND family.</text>
</comment>
<organism evidence="8 9">
    <name type="scientific">Monascus purpureus</name>
    <name type="common">Red mold</name>
    <name type="synonym">Monascus anka</name>
    <dbReference type="NCBI Taxonomy" id="5098"/>
    <lineage>
        <taxon>Eukaryota</taxon>
        <taxon>Fungi</taxon>
        <taxon>Dikarya</taxon>
        <taxon>Ascomycota</taxon>
        <taxon>Pezizomycotina</taxon>
        <taxon>Eurotiomycetes</taxon>
        <taxon>Eurotiomycetidae</taxon>
        <taxon>Eurotiales</taxon>
        <taxon>Aspergillaceae</taxon>
        <taxon>Monascus</taxon>
    </lineage>
</organism>
<evidence type="ECO:0000256" key="4">
    <source>
        <dbReference type="ARBA" id="ARBA00023242"/>
    </source>
</evidence>
<evidence type="ECO:0000313" key="8">
    <source>
        <dbReference type="EMBL" id="TQB68089.1"/>
    </source>
</evidence>
<dbReference type="GO" id="GO:0010265">
    <property type="term" value="P:SCF complex assembly"/>
    <property type="evidence" value="ECO:0007669"/>
    <property type="project" value="InterPro"/>
</dbReference>
<feature type="compositionally biased region" description="Acidic residues" evidence="6">
    <location>
        <begin position="363"/>
        <end position="392"/>
    </location>
</feature>
<evidence type="ECO:0000313" key="9">
    <source>
        <dbReference type="Proteomes" id="UP000319663"/>
    </source>
</evidence>
<protein>
    <recommendedName>
        <fullName evidence="7">TATA-binding protein interacting (TIP20) domain-containing protein</fullName>
    </recommendedName>
</protein>
<keyword evidence="9" id="KW-1185">Reference proteome</keyword>
<dbReference type="Gene3D" id="1.25.10.10">
    <property type="entry name" value="Leucine-rich Repeat Variant"/>
    <property type="match status" value="1"/>
</dbReference>
<reference evidence="8 9" key="1">
    <citation type="submission" date="2019-06" db="EMBL/GenBank/DDBJ databases">
        <title>Wine fermentation using esterase from Monascus purpureus.</title>
        <authorList>
            <person name="Geng C."/>
            <person name="Zhang Y."/>
        </authorList>
    </citation>
    <scope>NUCLEOTIDE SEQUENCE [LARGE SCALE GENOMIC DNA]</scope>
    <source>
        <strain evidence="8">HQ1</strain>
    </source>
</reference>
<dbReference type="InterPro" id="IPR016024">
    <property type="entry name" value="ARM-type_fold"/>
</dbReference>
<feature type="repeat" description="HEAT" evidence="5">
    <location>
        <begin position="646"/>
        <end position="684"/>
    </location>
</feature>
<evidence type="ECO:0000256" key="1">
    <source>
        <dbReference type="ARBA" id="ARBA00007657"/>
    </source>
</evidence>
<dbReference type="PROSITE" id="PS50077">
    <property type="entry name" value="HEAT_REPEAT"/>
    <property type="match status" value="1"/>
</dbReference>
<evidence type="ECO:0000256" key="3">
    <source>
        <dbReference type="ARBA" id="ARBA00022786"/>
    </source>
</evidence>
<evidence type="ECO:0000256" key="5">
    <source>
        <dbReference type="PROSITE-ProRule" id="PRU00103"/>
    </source>
</evidence>
<name>A0A507QHU8_MONPU</name>
<feature type="region of interest" description="Disordered" evidence="6">
    <location>
        <begin position="362"/>
        <end position="392"/>
    </location>
</feature>
<dbReference type="SUPFAM" id="SSF48371">
    <property type="entry name" value="ARM repeat"/>
    <property type="match status" value="1"/>
</dbReference>
<dbReference type="STRING" id="5098.A0A507QHU8"/>
<dbReference type="EMBL" id="VIFY01000254">
    <property type="protein sequence ID" value="TQB68089.1"/>
    <property type="molecule type" value="Genomic_DNA"/>
</dbReference>
<feature type="compositionally biased region" description="Low complexity" evidence="6">
    <location>
        <begin position="520"/>
        <end position="535"/>
    </location>
</feature>
<gene>
    <name evidence="8" type="ORF">MPDQ_004041</name>
</gene>
<dbReference type="PANTHER" id="PTHR12696">
    <property type="entry name" value="TIP120"/>
    <property type="match status" value="1"/>
</dbReference>
<dbReference type="InterPro" id="IPR021133">
    <property type="entry name" value="HEAT_type_2"/>
</dbReference>
<keyword evidence="3" id="KW-0833">Ubl conjugation pathway</keyword>
<dbReference type="InterPro" id="IPR013932">
    <property type="entry name" value="TATA-bd_TIP120"/>
</dbReference>
<keyword evidence="2" id="KW-0677">Repeat</keyword>
<keyword evidence="4" id="KW-0539">Nucleus</keyword>
<dbReference type="InterPro" id="IPR039852">
    <property type="entry name" value="CAND1/CAND2"/>
</dbReference>
<dbReference type="Proteomes" id="UP000319663">
    <property type="component" value="Unassembled WGS sequence"/>
</dbReference>